<keyword evidence="5" id="KW-1185">Reference proteome</keyword>
<dbReference type="InterPro" id="IPR001878">
    <property type="entry name" value="Znf_CCHC"/>
</dbReference>
<dbReference type="SUPFAM" id="SSF56672">
    <property type="entry name" value="DNA/RNA polymerases"/>
    <property type="match status" value="1"/>
</dbReference>
<dbReference type="InterPro" id="IPR043502">
    <property type="entry name" value="DNA/RNA_pol_sf"/>
</dbReference>
<organism evidence="4 5">
    <name type="scientific">Rubroshorea leprosula</name>
    <dbReference type="NCBI Taxonomy" id="152421"/>
    <lineage>
        <taxon>Eukaryota</taxon>
        <taxon>Viridiplantae</taxon>
        <taxon>Streptophyta</taxon>
        <taxon>Embryophyta</taxon>
        <taxon>Tracheophyta</taxon>
        <taxon>Spermatophyta</taxon>
        <taxon>Magnoliopsida</taxon>
        <taxon>eudicotyledons</taxon>
        <taxon>Gunneridae</taxon>
        <taxon>Pentapetalae</taxon>
        <taxon>rosids</taxon>
        <taxon>malvids</taxon>
        <taxon>Malvales</taxon>
        <taxon>Dipterocarpaceae</taxon>
        <taxon>Rubroshorea</taxon>
    </lineage>
</organism>
<evidence type="ECO:0000313" key="4">
    <source>
        <dbReference type="EMBL" id="GKV02569.1"/>
    </source>
</evidence>
<dbReference type="PROSITE" id="PS50158">
    <property type="entry name" value="ZF_CCHC"/>
    <property type="match status" value="1"/>
</dbReference>
<dbReference type="CDD" id="cd01650">
    <property type="entry name" value="RT_nLTR_like"/>
    <property type="match status" value="1"/>
</dbReference>
<evidence type="ECO:0000259" key="2">
    <source>
        <dbReference type="PROSITE" id="PS50158"/>
    </source>
</evidence>
<dbReference type="InterPro" id="IPR044730">
    <property type="entry name" value="RNase_H-like_dom_plant"/>
</dbReference>
<feature type="domain" description="CCHC-type" evidence="2">
    <location>
        <begin position="254"/>
        <end position="268"/>
    </location>
</feature>
<evidence type="ECO:0000256" key="1">
    <source>
        <dbReference type="PROSITE-ProRule" id="PRU00047"/>
    </source>
</evidence>
<dbReference type="InterPro" id="IPR002156">
    <property type="entry name" value="RNaseH_domain"/>
</dbReference>
<evidence type="ECO:0000313" key="5">
    <source>
        <dbReference type="Proteomes" id="UP001054252"/>
    </source>
</evidence>
<evidence type="ECO:0000259" key="3">
    <source>
        <dbReference type="PROSITE" id="PS50878"/>
    </source>
</evidence>
<dbReference type="InterPro" id="IPR025558">
    <property type="entry name" value="DUF4283"/>
</dbReference>
<dbReference type="InterPro" id="IPR005135">
    <property type="entry name" value="Endo/exonuclease/phosphatase"/>
</dbReference>
<dbReference type="InterPro" id="IPR036691">
    <property type="entry name" value="Endo/exonu/phosph_ase_sf"/>
</dbReference>
<dbReference type="Pfam" id="PF00078">
    <property type="entry name" value="RVT_1"/>
    <property type="match status" value="1"/>
</dbReference>
<dbReference type="PROSITE" id="PS50878">
    <property type="entry name" value="RT_POL"/>
    <property type="match status" value="1"/>
</dbReference>
<dbReference type="GO" id="GO:0008270">
    <property type="term" value="F:zinc ion binding"/>
    <property type="evidence" value="ECO:0007669"/>
    <property type="project" value="UniProtKB-KW"/>
</dbReference>
<dbReference type="Gene3D" id="3.30.420.10">
    <property type="entry name" value="Ribonuclease H-like superfamily/Ribonuclease H"/>
    <property type="match status" value="1"/>
</dbReference>
<dbReference type="Pfam" id="PF13456">
    <property type="entry name" value="RVT_3"/>
    <property type="match status" value="1"/>
</dbReference>
<name>A0AAV5IRU4_9ROSI</name>
<proteinExistence type="predicted"/>
<dbReference type="SUPFAM" id="SSF56219">
    <property type="entry name" value="DNase I-like"/>
    <property type="match status" value="1"/>
</dbReference>
<protein>
    <submittedName>
        <fullName evidence="4">Uncharacterized protein</fullName>
    </submittedName>
</protein>
<keyword evidence="1" id="KW-0479">Metal-binding</keyword>
<dbReference type="SUPFAM" id="SSF53098">
    <property type="entry name" value="Ribonuclease H-like"/>
    <property type="match status" value="1"/>
</dbReference>
<feature type="domain" description="Reverse transcriptase" evidence="3">
    <location>
        <begin position="854"/>
        <end position="1098"/>
    </location>
</feature>
<dbReference type="InterPro" id="IPR000477">
    <property type="entry name" value="RT_dom"/>
</dbReference>
<dbReference type="CDD" id="cd06222">
    <property type="entry name" value="RNase_H_like"/>
    <property type="match status" value="1"/>
</dbReference>
<gene>
    <name evidence="4" type="ORF">SLEP1_g14996</name>
</gene>
<dbReference type="PANTHER" id="PTHR19446">
    <property type="entry name" value="REVERSE TRANSCRIPTASES"/>
    <property type="match status" value="1"/>
</dbReference>
<accession>A0AAV5IRU4</accession>
<dbReference type="Gene3D" id="3.60.10.10">
    <property type="entry name" value="Endonuclease/exonuclease/phosphatase"/>
    <property type="match status" value="1"/>
</dbReference>
<reference evidence="4 5" key="1">
    <citation type="journal article" date="2021" name="Commun. Biol.">
        <title>The genome of Shorea leprosula (Dipterocarpaceae) highlights the ecological relevance of drought in aseasonal tropical rainforests.</title>
        <authorList>
            <person name="Ng K.K.S."/>
            <person name="Kobayashi M.J."/>
            <person name="Fawcett J.A."/>
            <person name="Hatakeyama M."/>
            <person name="Paape T."/>
            <person name="Ng C.H."/>
            <person name="Ang C.C."/>
            <person name="Tnah L.H."/>
            <person name="Lee C.T."/>
            <person name="Nishiyama T."/>
            <person name="Sese J."/>
            <person name="O'Brien M.J."/>
            <person name="Copetti D."/>
            <person name="Mohd Noor M.I."/>
            <person name="Ong R.C."/>
            <person name="Putra M."/>
            <person name="Sireger I.Z."/>
            <person name="Indrioko S."/>
            <person name="Kosugi Y."/>
            <person name="Izuno A."/>
            <person name="Isagi Y."/>
            <person name="Lee S.L."/>
            <person name="Shimizu K.K."/>
        </authorList>
    </citation>
    <scope>NUCLEOTIDE SEQUENCE [LARGE SCALE GENOMIC DNA]</scope>
    <source>
        <strain evidence="4">214</strain>
    </source>
</reference>
<dbReference type="Proteomes" id="UP001054252">
    <property type="component" value="Unassembled WGS sequence"/>
</dbReference>
<dbReference type="Pfam" id="PF14111">
    <property type="entry name" value="DUF4283"/>
    <property type="match status" value="1"/>
</dbReference>
<sequence length="1394" mass="156602">MPSIPQLEPSPNMGVQNPPPLKSFRDTLVAGFVSPTHPLVSYVELELLNQQADMVANTTQNRGPRIPSVRLSPEITLQLRENWKNIVIIKLLGKIINHNLLCSRLKYLWKTECEFDMIDLGLGYYTVKFASMEERHRVLMGGPWKIFDHYLAVQPWPPNFCPSCAKAPKTAIWVHFPELSTEYYEEPILHLLGNQVGRIILVDETTLLATCGQYAKVCVEVDLAEQLVSMVDLYDGVDPTPMLLTVAYDLNNVCFHCGEFGHKKTVCPYRQPPTVGDSPLGTSQKPTPTQSANFATLAKHYGPWPIVLVMEVAPPTVAGEGISTFKHPAHEASRMEIVLEKSTPTQLDNMGPLEQGTTITAMQSKKNKEIQHDGANSLAIGTTEEIVGRKERRPATDTSSQTPIMVVSSDPGLMQKGVQYHPFRRECKEMLKIHKPDVICFMETKADSTSSALGFIPCFGYDKQFQVPASGFVGGLWWFWKSSGVHLSVLSSSAQVIHCSVDYNVKNYLLSLVYVRPQAHFKEAFWNDIEFQSLINTVSWVLMGDFNEIMSADEVFPRHSATFQRASRFRQILDNCNIFSEDALGCKFTWCHIQHGQVMWRERHDRVLFNAQAKVQFQGAKLINLPRIYSDHHPILQNFDTAASQPLPYKPRRFKAVWLTREEFSRVFSQAWGQYPLDMKAAIENTSSACILWGGEAFGNIFRRKRLLRAMIAGIQNSPSYGSSAPLQSLENHLLQEYQQALFEEEVLWFQKSRVDWIASGDRNTSFYYMSTLTRQCSNKIGALKIDGVWLDNPEVLKQHVLITLTSKASLEEIRVALFSMKGLKSPGPDGIQPLFYQRHWEVVKGTFLDFINSALREGCFDTELSKTLVVLIPKERNLDSIQKFRPISLFNVAYKVLSKVIVNRLRSLLQKLIGPHQSSFLAGRSTLDNMILTQEVVHTMQHMKGKKGNMVLKIDLHKAFDNVHWSFLRQVLVDFNLPEKLIELIMFLVTSVQLSVLWNGEPLSFFSPQRGLRQGDPLSPYLFLMVMEKLAYLIQHKSAMGQQWPMHLARDVCKTPHQFGEASCDVGKCLDLVSGGVSVLVSTSIFGQTCGWVGDSSLQHSITGPIDLEALTKVTMPVAHLITPNREWNLDSLRNLLPEDVADAVRVVPLPIEVRYNRHLTDSPNYPRCGLAAESSIHILRDYRNKLIFNNIHTPLLVLYSHIVQHAFYTSLAQSNAICGQIRETCWVRWHPPEDGFFKLNTDGSLRRGSASVGGLIRDSNGNWLHGFLVNIGRATSLVAELWGLREGLKLCLSLGISRLIAEMDSSMAVQLILDNGNSGGQGAALVVDIKTISGRFSSFVLRHTLCEGNAAADFLASLSHAACKGVTFLDSPPVGLQQILLEDRVGTMFPRA</sequence>
<dbReference type="GO" id="GO:0004523">
    <property type="term" value="F:RNA-DNA hybrid ribonuclease activity"/>
    <property type="evidence" value="ECO:0007669"/>
    <property type="project" value="InterPro"/>
</dbReference>
<dbReference type="InterPro" id="IPR012337">
    <property type="entry name" value="RNaseH-like_sf"/>
</dbReference>
<dbReference type="InterPro" id="IPR036397">
    <property type="entry name" value="RNaseH_sf"/>
</dbReference>
<dbReference type="Pfam" id="PF03372">
    <property type="entry name" value="Exo_endo_phos"/>
    <property type="match status" value="1"/>
</dbReference>
<keyword evidence="1" id="KW-0862">Zinc</keyword>
<comment type="caution">
    <text evidence="4">The sequence shown here is derived from an EMBL/GenBank/DDBJ whole genome shotgun (WGS) entry which is preliminary data.</text>
</comment>
<dbReference type="EMBL" id="BPVZ01000019">
    <property type="protein sequence ID" value="GKV02569.1"/>
    <property type="molecule type" value="Genomic_DNA"/>
</dbReference>
<dbReference type="GO" id="GO:0003676">
    <property type="term" value="F:nucleic acid binding"/>
    <property type="evidence" value="ECO:0007669"/>
    <property type="project" value="InterPro"/>
</dbReference>
<keyword evidence="1" id="KW-0863">Zinc-finger</keyword>